<dbReference type="AlphaFoldDB" id="A0A0F9UVD0"/>
<evidence type="ECO:0000313" key="1">
    <source>
        <dbReference type="EMBL" id="KKN57598.1"/>
    </source>
</evidence>
<gene>
    <name evidence="1" type="ORF">LCGC14_0560420</name>
</gene>
<comment type="caution">
    <text evidence="1">The sequence shown here is derived from an EMBL/GenBank/DDBJ whole genome shotgun (WGS) entry which is preliminary data.</text>
</comment>
<proteinExistence type="predicted"/>
<sequence>MENKFQELKINQKKLKQEEKYLVGRISNFKMAIDIDRIMKQSQRAICGAFEREIVVDKDQVEMVKKLLKSKGQMIVGTGGIGLSKTKKKIWYNPQGMVGL</sequence>
<name>A0A0F9UVD0_9ZZZZ</name>
<reference evidence="1" key="1">
    <citation type="journal article" date="2015" name="Nature">
        <title>Complex archaea that bridge the gap between prokaryotes and eukaryotes.</title>
        <authorList>
            <person name="Spang A."/>
            <person name="Saw J.H."/>
            <person name="Jorgensen S.L."/>
            <person name="Zaremba-Niedzwiedzka K."/>
            <person name="Martijn J."/>
            <person name="Lind A.E."/>
            <person name="van Eijk R."/>
            <person name="Schleper C."/>
            <person name="Guy L."/>
            <person name="Ettema T.J."/>
        </authorList>
    </citation>
    <scope>NUCLEOTIDE SEQUENCE</scope>
</reference>
<dbReference type="EMBL" id="LAZR01000796">
    <property type="protein sequence ID" value="KKN57598.1"/>
    <property type="molecule type" value="Genomic_DNA"/>
</dbReference>
<protein>
    <submittedName>
        <fullName evidence="1">Uncharacterized protein</fullName>
    </submittedName>
</protein>
<accession>A0A0F9UVD0</accession>
<organism evidence="1">
    <name type="scientific">marine sediment metagenome</name>
    <dbReference type="NCBI Taxonomy" id="412755"/>
    <lineage>
        <taxon>unclassified sequences</taxon>
        <taxon>metagenomes</taxon>
        <taxon>ecological metagenomes</taxon>
    </lineage>
</organism>